<dbReference type="AlphaFoldDB" id="I3Z1Y6"/>
<name>I3Z1Y6_BELBD</name>
<dbReference type="eggNOG" id="ENOG5033EAV">
    <property type="taxonomic scope" value="Bacteria"/>
</dbReference>
<evidence type="ECO:0000313" key="4">
    <source>
        <dbReference type="Proteomes" id="UP000006050"/>
    </source>
</evidence>
<dbReference type="EMBL" id="CP003281">
    <property type="protein sequence ID" value="AFL83254.1"/>
    <property type="molecule type" value="Genomic_DNA"/>
</dbReference>
<dbReference type="STRING" id="866536.Belba_0597"/>
<feature type="chain" id="PRO_5003684447" evidence="2">
    <location>
        <begin position="20"/>
        <end position="471"/>
    </location>
</feature>
<gene>
    <name evidence="3" type="ordered locus">Belba_0597</name>
</gene>
<accession>I3Z1Y6</accession>
<feature type="signal peptide" evidence="2">
    <location>
        <begin position="1"/>
        <end position="19"/>
    </location>
</feature>
<dbReference type="Proteomes" id="UP000006050">
    <property type="component" value="Chromosome"/>
</dbReference>
<dbReference type="RefSeq" id="WP_014771266.1">
    <property type="nucleotide sequence ID" value="NC_018010.1"/>
</dbReference>
<dbReference type="HOGENOM" id="CLU_579599_0_0_10"/>
<feature type="coiled-coil region" evidence="1">
    <location>
        <begin position="203"/>
        <end position="230"/>
    </location>
</feature>
<evidence type="ECO:0000256" key="2">
    <source>
        <dbReference type="SAM" id="SignalP"/>
    </source>
</evidence>
<proteinExistence type="predicted"/>
<protein>
    <submittedName>
        <fullName evidence="3">Uncharacterized protein</fullName>
    </submittedName>
</protein>
<organism evidence="3 4">
    <name type="scientific">Belliella baltica (strain DSM 15883 / CIP 108006 / LMG 21964 / BA134)</name>
    <dbReference type="NCBI Taxonomy" id="866536"/>
    <lineage>
        <taxon>Bacteria</taxon>
        <taxon>Pseudomonadati</taxon>
        <taxon>Bacteroidota</taxon>
        <taxon>Cytophagia</taxon>
        <taxon>Cytophagales</taxon>
        <taxon>Cyclobacteriaceae</taxon>
        <taxon>Belliella</taxon>
    </lineage>
</organism>
<dbReference type="OrthoDB" id="1434494at2"/>
<dbReference type="KEGG" id="bbd:Belba_0597"/>
<dbReference type="PATRIC" id="fig|866536.3.peg.615"/>
<reference evidence="4" key="1">
    <citation type="submission" date="2012-06" db="EMBL/GenBank/DDBJ databases">
        <title>The complete genome of Belliella baltica DSM 15883.</title>
        <authorList>
            <person name="Lucas S."/>
            <person name="Copeland A."/>
            <person name="Lapidus A."/>
            <person name="Goodwin L."/>
            <person name="Pitluck S."/>
            <person name="Peters L."/>
            <person name="Mikhailova N."/>
            <person name="Davenport K."/>
            <person name="Kyrpides N."/>
            <person name="Mavromatis K."/>
            <person name="Pagani I."/>
            <person name="Ivanova N."/>
            <person name="Ovchinnikova G."/>
            <person name="Zeytun A."/>
            <person name="Detter J.C."/>
            <person name="Han C."/>
            <person name="Land M."/>
            <person name="Hauser L."/>
            <person name="Markowitz V."/>
            <person name="Cheng J.-F."/>
            <person name="Hugenholtz P."/>
            <person name="Woyke T."/>
            <person name="Wu D."/>
            <person name="Tindall B."/>
            <person name="Pomrenke H."/>
            <person name="Brambilla E."/>
            <person name="Klenk H.-P."/>
            <person name="Eisen J.A."/>
        </authorList>
    </citation>
    <scope>NUCLEOTIDE SEQUENCE [LARGE SCALE GENOMIC DNA]</scope>
    <source>
        <strain evidence="4">DSM 15883 / CIP 108006 / LMG 21964 / BA134</strain>
    </source>
</reference>
<evidence type="ECO:0000256" key="1">
    <source>
        <dbReference type="SAM" id="Coils"/>
    </source>
</evidence>
<evidence type="ECO:0000313" key="3">
    <source>
        <dbReference type="EMBL" id="AFL83254.1"/>
    </source>
</evidence>
<keyword evidence="1" id="KW-0175">Coiled coil</keyword>
<sequence>MKKILLFTLFIILSNVTQAQEKYKVVLDYLSKETIYLRLDKKNVVIDTLDSPKFKRNSLVEVEVRNINPFAIDLVAESKEKFIHSSSSGFNFASMLGGMSSLAGDGLKLSVQNLPMDDLLPENSLTSRGLKSRGDELGSQLSHINELSTSIEAMRTSLQANLLNPNLSKEEIKATLLKLSKIPVDSRLTNPDEDYYLYLLNLERALKEDVQSAATNIQVLESEIDDTDDNSAISRGGTSKIIFSDLEKVSKSLDQVTSGSGDNLQKIKGMYSMLEAASFEKKFDYLMEADKVNLEMKFIPSQYAMDNSGSSDNSPISTKKIELASKGGFKINSSVALTLVNFGANSSNFFISEDGMVGSEANDFYTPNISTLINFYPVLSENFNVGGSFGLSVPIAGNINGINFLLGPSIFLGNNSRLAISGGIAFGPVNKLTNGIQVGDQTTLRSLENFTRTVYQTGYFFGVSFSILDIK</sequence>
<keyword evidence="2" id="KW-0732">Signal</keyword>
<keyword evidence="4" id="KW-1185">Reference proteome</keyword>